<proteinExistence type="predicted"/>
<dbReference type="RefSeq" id="WP_051659845.1">
    <property type="nucleotide sequence ID" value="NZ_JALN02000001.1"/>
</dbReference>
<evidence type="ECO:0000313" key="3">
    <source>
        <dbReference type="Proteomes" id="UP000022835"/>
    </source>
</evidence>
<name>A0A064CC10_9MYCO</name>
<gene>
    <name evidence="2" type="ORF">Y900_002650</name>
</gene>
<reference evidence="2" key="1">
    <citation type="submission" date="2014-05" db="EMBL/GenBank/DDBJ databases">
        <title>Genome sequence of Mycobacterium aromaticivorans strain JS19b1T (= DSM 45407T).</title>
        <authorList>
            <person name="Kwak Y."/>
            <person name="Park G.-S."/>
            <person name="Li Q.X."/>
            <person name="Lee S.-E."/>
            <person name="Shin J.-H."/>
        </authorList>
    </citation>
    <scope>NUCLEOTIDE SEQUENCE [LARGE SCALE GENOMIC DNA]</scope>
    <source>
        <strain evidence="2">JS19b1</strain>
    </source>
</reference>
<organism evidence="2 3">
    <name type="scientific">Mycolicibacterium aromaticivorans JS19b1 = JCM 16368</name>
    <dbReference type="NCBI Taxonomy" id="1440774"/>
    <lineage>
        <taxon>Bacteria</taxon>
        <taxon>Bacillati</taxon>
        <taxon>Actinomycetota</taxon>
        <taxon>Actinomycetes</taxon>
        <taxon>Mycobacteriales</taxon>
        <taxon>Mycobacteriaceae</taxon>
        <taxon>Mycolicibacterium</taxon>
    </lineage>
</organism>
<dbReference type="AlphaFoldDB" id="A0A064CC10"/>
<evidence type="ECO:0000256" key="1">
    <source>
        <dbReference type="SAM" id="SignalP"/>
    </source>
</evidence>
<accession>A0A064CC10</accession>
<keyword evidence="3" id="KW-1185">Reference proteome</keyword>
<sequence>MPGATLRSTFAASLAALTLATVGVGTAHADQPRMYSARNDLQQAVGALQAALDDKGGHRVTAINLAQQAIDQVNLGIQFAGGPPDGDFAPPPPPVGPAMNNADAWLQMAVGELQAAEDNKGGHRVSALNLAQQAIDEVNQGIQAGGPF</sequence>
<dbReference type="OrthoDB" id="4557473at2"/>
<comment type="caution">
    <text evidence="2">The sequence shown here is derived from an EMBL/GenBank/DDBJ whole genome shotgun (WGS) entry which is preliminary data.</text>
</comment>
<protein>
    <submittedName>
        <fullName evidence="2">Uncharacterized protein</fullName>
    </submittedName>
</protein>
<feature type="signal peptide" evidence="1">
    <location>
        <begin position="1"/>
        <end position="29"/>
    </location>
</feature>
<dbReference type="Proteomes" id="UP000022835">
    <property type="component" value="Unassembled WGS sequence"/>
</dbReference>
<dbReference type="EMBL" id="JALN02000001">
    <property type="protein sequence ID" value="KDE97865.1"/>
    <property type="molecule type" value="Genomic_DNA"/>
</dbReference>
<feature type="chain" id="PRO_5001627570" evidence="1">
    <location>
        <begin position="30"/>
        <end position="148"/>
    </location>
</feature>
<evidence type="ECO:0000313" key="2">
    <source>
        <dbReference type="EMBL" id="KDE97865.1"/>
    </source>
</evidence>
<keyword evidence="1" id="KW-0732">Signal</keyword>